<keyword evidence="2" id="KW-1133">Transmembrane helix</keyword>
<reference evidence="3 4" key="1">
    <citation type="submission" date="2019-01" db="EMBL/GenBank/DDBJ databases">
        <title>Sequencing of cultivated peanut Arachis hypogaea provides insights into genome evolution and oil improvement.</title>
        <authorList>
            <person name="Chen X."/>
        </authorList>
    </citation>
    <scope>NUCLEOTIDE SEQUENCE [LARGE SCALE GENOMIC DNA]</scope>
    <source>
        <strain evidence="4">cv. Fuhuasheng</strain>
        <tissue evidence="3">Leaves</tissue>
    </source>
</reference>
<keyword evidence="2" id="KW-0812">Transmembrane</keyword>
<evidence type="ECO:0000313" key="4">
    <source>
        <dbReference type="Proteomes" id="UP000289738"/>
    </source>
</evidence>
<proteinExistence type="predicted"/>
<keyword evidence="1" id="KW-0175">Coiled coil</keyword>
<dbReference type="InterPro" id="IPR004252">
    <property type="entry name" value="Probable_transposase_24"/>
</dbReference>
<gene>
    <name evidence="3" type="ORF">Ahy_A07g033528</name>
</gene>
<dbReference type="Pfam" id="PF03004">
    <property type="entry name" value="Transposase_24"/>
    <property type="match status" value="1"/>
</dbReference>
<organism evidence="3 4">
    <name type="scientific">Arachis hypogaea</name>
    <name type="common">Peanut</name>
    <dbReference type="NCBI Taxonomy" id="3818"/>
    <lineage>
        <taxon>Eukaryota</taxon>
        <taxon>Viridiplantae</taxon>
        <taxon>Streptophyta</taxon>
        <taxon>Embryophyta</taxon>
        <taxon>Tracheophyta</taxon>
        <taxon>Spermatophyta</taxon>
        <taxon>Magnoliopsida</taxon>
        <taxon>eudicotyledons</taxon>
        <taxon>Gunneridae</taxon>
        <taxon>Pentapetalae</taxon>
        <taxon>rosids</taxon>
        <taxon>fabids</taxon>
        <taxon>Fabales</taxon>
        <taxon>Fabaceae</taxon>
        <taxon>Papilionoideae</taxon>
        <taxon>50 kb inversion clade</taxon>
        <taxon>dalbergioids sensu lato</taxon>
        <taxon>Dalbergieae</taxon>
        <taxon>Pterocarpus clade</taxon>
        <taxon>Arachis</taxon>
    </lineage>
</organism>
<evidence type="ECO:0000256" key="2">
    <source>
        <dbReference type="SAM" id="Phobius"/>
    </source>
</evidence>
<evidence type="ECO:0000256" key="1">
    <source>
        <dbReference type="SAM" id="Coils"/>
    </source>
</evidence>
<name>A0A445C9S9_ARAHY</name>
<evidence type="ECO:0000313" key="3">
    <source>
        <dbReference type="EMBL" id="RYR47591.1"/>
    </source>
</evidence>
<dbReference type="Proteomes" id="UP000289738">
    <property type="component" value="Chromosome A07"/>
</dbReference>
<feature type="coiled-coil region" evidence="1">
    <location>
        <begin position="248"/>
        <end position="296"/>
    </location>
</feature>
<comment type="caution">
    <text evidence="3">The sequence shown here is derived from an EMBL/GenBank/DDBJ whole genome shotgun (WGS) entry which is preliminary data.</text>
</comment>
<dbReference type="AlphaFoldDB" id="A0A445C9S9"/>
<dbReference type="EMBL" id="SDMP01000007">
    <property type="protein sequence ID" value="RYR47591.1"/>
    <property type="molecule type" value="Genomic_DNA"/>
</dbReference>
<keyword evidence="4" id="KW-1185">Reference proteome</keyword>
<sequence>MEDDGAGRCWGPALPHWGLRFLRETERVRLRHCARFRTLGELYMGQGAQCTDCDYRMGRRLQQMLEDVRERHDHLTSWVRPDIKKALYIHWETDEGFRHWHLTNRANMALARSSKYTGGSVTFTKTKARLSKSLDHDATLVENFKYTYTLKENKERFTDQQSVDHYESYTQRLETSTHGEDASGSTASVVDSDAVWRETSSAPYKNCVYGLGSFFASSLRTSTLRSSSATTTIRAVNPKKGIDLRLQVQELIRSLHEQAHKLNETRERYQKIFTWVTNTNELRLEWRERLQRMEQQMTIRASSSIAAGGTVLLMAAVLLVGHRHHCLFHCLSRTRE</sequence>
<protein>
    <submittedName>
        <fullName evidence="3">Uncharacterized protein</fullName>
    </submittedName>
</protein>
<feature type="transmembrane region" description="Helical" evidence="2">
    <location>
        <begin position="297"/>
        <end position="320"/>
    </location>
</feature>
<keyword evidence="2" id="KW-0472">Membrane</keyword>
<accession>A0A445C9S9</accession>